<evidence type="ECO:0000256" key="1">
    <source>
        <dbReference type="SAM" id="Phobius"/>
    </source>
</evidence>
<protein>
    <submittedName>
        <fullName evidence="2">Membrane protein</fullName>
    </submittedName>
</protein>
<keyword evidence="1" id="KW-1133">Transmembrane helix</keyword>
<dbReference type="PANTHER" id="PTHR38446">
    <property type="entry name" value="BLL0914 PROTEIN"/>
    <property type="match status" value="1"/>
</dbReference>
<dbReference type="RefSeq" id="WP_155334804.1">
    <property type="nucleotide sequence ID" value="NZ_BAAABN010000078.1"/>
</dbReference>
<evidence type="ECO:0000313" key="2">
    <source>
        <dbReference type="EMBL" id="GER98357.1"/>
    </source>
</evidence>
<keyword evidence="1" id="KW-0472">Membrane</keyword>
<dbReference type="AlphaFoldDB" id="A0A5M3VVC5"/>
<comment type="caution">
    <text evidence="2">The sequence shown here is derived from an EMBL/GenBank/DDBJ whole genome shotgun (WGS) entry which is preliminary data.</text>
</comment>
<organism evidence="2 3">
    <name type="scientific">Acrocarpospora corrugata</name>
    <dbReference type="NCBI Taxonomy" id="35763"/>
    <lineage>
        <taxon>Bacteria</taxon>
        <taxon>Bacillati</taxon>
        <taxon>Actinomycetota</taxon>
        <taxon>Actinomycetes</taxon>
        <taxon>Streptosporangiales</taxon>
        <taxon>Streptosporangiaceae</taxon>
        <taxon>Acrocarpospora</taxon>
    </lineage>
</organism>
<keyword evidence="1" id="KW-0812">Transmembrane</keyword>
<sequence>MKLVAYALVGIVAAIHVYILILEMFLWTTPRGRAAFGTTADFAAQSRTLAANQGLYNGFLAAGLIWGLLGQDPAVLTFFTACVIIAGLYGAATVSRRILYVQSVPAALALIMVLLTR</sequence>
<dbReference type="Proteomes" id="UP000334990">
    <property type="component" value="Unassembled WGS sequence"/>
</dbReference>
<feature type="transmembrane region" description="Helical" evidence="1">
    <location>
        <begin position="49"/>
        <end position="68"/>
    </location>
</feature>
<gene>
    <name evidence="2" type="ORF">Acor_04190</name>
</gene>
<reference evidence="2 3" key="1">
    <citation type="submission" date="2019-10" db="EMBL/GenBank/DDBJ databases">
        <title>Whole genome shotgun sequence of Acrocarpospora corrugata NBRC 13972.</title>
        <authorList>
            <person name="Ichikawa N."/>
            <person name="Kimura A."/>
            <person name="Kitahashi Y."/>
            <person name="Komaki H."/>
            <person name="Oguchi A."/>
        </authorList>
    </citation>
    <scope>NUCLEOTIDE SEQUENCE [LARGE SCALE GENOMIC DNA]</scope>
    <source>
        <strain evidence="2 3">NBRC 13972</strain>
    </source>
</reference>
<feature type="transmembrane region" description="Helical" evidence="1">
    <location>
        <begin position="74"/>
        <end position="91"/>
    </location>
</feature>
<dbReference type="InterPro" id="IPR009732">
    <property type="entry name" value="DUF1304"/>
</dbReference>
<feature type="transmembrane region" description="Helical" evidence="1">
    <location>
        <begin position="6"/>
        <end position="28"/>
    </location>
</feature>
<dbReference type="OrthoDB" id="9803832at2"/>
<proteinExistence type="predicted"/>
<accession>A0A5M3VVC5</accession>
<name>A0A5M3VVC5_9ACTN</name>
<evidence type="ECO:0000313" key="3">
    <source>
        <dbReference type="Proteomes" id="UP000334990"/>
    </source>
</evidence>
<feature type="transmembrane region" description="Helical" evidence="1">
    <location>
        <begin position="98"/>
        <end position="116"/>
    </location>
</feature>
<dbReference type="EMBL" id="BLAD01000036">
    <property type="protein sequence ID" value="GER98357.1"/>
    <property type="molecule type" value="Genomic_DNA"/>
</dbReference>
<dbReference type="PANTHER" id="PTHR38446:SF1">
    <property type="entry name" value="BLL0914 PROTEIN"/>
    <property type="match status" value="1"/>
</dbReference>
<keyword evidence="3" id="KW-1185">Reference proteome</keyword>
<dbReference type="Pfam" id="PF06993">
    <property type="entry name" value="DUF1304"/>
    <property type="match status" value="1"/>
</dbReference>